<comment type="caution">
    <text evidence="1">The sequence shown here is derived from an EMBL/GenBank/DDBJ whole genome shotgun (WGS) entry which is preliminary data.</text>
</comment>
<organism evidence="1 2">
    <name type="scientific">Vitis vinifera</name>
    <name type="common">Grape</name>
    <dbReference type="NCBI Taxonomy" id="29760"/>
    <lineage>
        <taxon>Eukaryota</taxon>
        <taxon>Viridiplantae</taxon>
        <taxon>Streptophyta</taxon>
        <taxon>Embryophyta</taxon>
        <taxon>Tracheophyta</taxon>
        <taxon>Spermatophyta</taxon>
        <taxon>Magnoliopsida</taxon>
        <taxon>eudicotyledons</taxon>
        <taxon>Gunneridae</taxon>
        <taxon>Pentapetalae</taxon>
        <taxon>rosids</taxon>
        <taxon>Vitales</taxon>
        <taxon>Vitaceae</taxon>
        <taxon>Viteae</taxon>
        <taxon>Vitis</taxon>
    </lineage>
</organism>
<gene>
    <name evidence="1" type="ORF">CK203_112381</name>
</gene>
<proteinExistence type="predicted"/>
<reference evidence="1 2" key="1">
    <citation type="journal article" date="2018" name="PLoS Genet.">
        <title>Population sequencing reveals clonal diversity and ancestral inbreeding in the grapevine cultivar Chardonnay.</title>
        <authorList>
            <person name="Roach M.J."/>
            <person name="Johnson D.L."/>
            <person name="Bohlmann J."/>
            <person name="van Vuuren H.J."/>
            <person name="Jones S.J."/>
            <person name="Pretorius I.S."/>
            <person name="Schmidt S.A."/>
            <person name="Borneman A.R."/>
        </authorList>
    </citation>
    <scope>NUCLEOTIDE SEQUENCE [LARGE SCALE GENOMIC DNA]</scope>
    <source>
        <strain evidence="2">cv. Chardonnay</strain>
        <tissue evidence="1">Leaf</tissue>
    </source>
</reference>
<dbReference type="Proteomes" id="UP000288805">
    <property type="component" value="Unassembled WGS sequence"/>
</dbReference>
<dbReference type="AlphaFoldDB" id="A0A438C8S2"/>
<evidence type="ECO:0000313" key="1">
    <source>
        <dbReference type="EMBL" id="RVW19634.1"/>
    </source>
</evidence>
<name>A0A438C8S2_VITVI</name>
<protein>
    <submittedName>
        <fullName evidence="1">Uncharacterized protein</fullName>
    </submittedName>
</protein>
<accession>A0A438C8S2</accession>
<evidence type="ECO:0000313" key="2">
    <source>
        <dbReference type="Proteomes" id="UP000288805"/>
    </source>
</evidence>
<sequence>METSSLGAIYKILIENPMVKLTLATMHYLGPFLRSLENLKELLMFTGVSLKFDVEVIMVPVLLP</sequence>
<dbReference type="EMBL" id="QGNW01002453">
    <property type="protein sequence ID" value="RVW19634.1"/>
    <property type="molecule type" value="Genomic_DNA"/>
</dbReference>